<protein>
    <submittedName>
        <fullName evidence="3">Uncharacterized protein</fullName>
    </submittedName>
</protein>
<dbReference type="Proteomes" id="UP000184330">
    <property type="component" value="Unassembled WGS sequence"/>
</dbReference>
<feature type="region of interest" description="Disordered" evidence="2">
    <location>
        <begin position="1"/>
        <end position="68"/>
    </location>
</feature>
<feature type="compositionally biased region" description="Low complexity" evidence="2">
    <location>
        <begin position="17"/>
        <end position="27"/>
    </location>
</feature>
<evidence type="ECO:0000313" key="3">
    <source>
        <dbReference type="EMBL" id="CZR62801.1"/>
    </source>
</evidence>
<feature type="coiled-coil region" evidence="1">
    <location>
        <begin position="79"/>
        <end position="158"/>
    </location>
</feature>
<keyword evidence="4" id="KW-1185">Reference proteome</keyword>
<reference evidence="3 4" key="1">
    <citation type="submission" date="2016-03" db="EMBL/GenBank/DDBJ databases">
        <authorList>
            <person name="Ploux O."/>
        </authorList>
    </citation>
    <scope>NUCLEOTIDE SEQUENCE [LARGE SCALE GENOMIC DNA]</scope>
    <source>
        <strain evidence="3 4">UAMH 11012</strain>
    </source>
</reference>
<sequence length="191" mass="20502">MASYGIANPQVTPQKQSSTTSNRRSSTPTPPLKADLLASNGSKGSNGTGGSNGNVTKPPSSSGPVAAGKVDPAKLVAKIIELNKMCADACRELKKSQEDLKRSQELAEKTKLELEQKDKRIETLLKSEQDLKSEVNELKGENERLKGVEKELEDLKLAAEYSAKLLASWGGLLVEADEKLDEGREILAGRG</sequence>
<proteinExistence type="predicted"/>
<keyword evidence="1" id="KW-0175">Coiled coil</keyword>
<name>A0A1L7XCP5_9HELO</name>
<dbReference type="EMBL" id="FJOG01000022">
    <property type="protein sequence ID" value="CZR62801.1"/>
    <property type="molecule type" value="Genomic_DNA"/>
</dbReference>
<accession>A0A1L7XCP5</accession>
<organism evidence="3 4">
    <name type="scientific">Phialocephala subalpina</name>
    <dbReference type="NCBI Taxonomy" id="576137"/>
    <lineage>
        <taxon>Eukaryota</taxon>
        <taxon>Fungi</taxon>
        <taxon>Dikarya</taxon>
        <taxon>Ascomycota</taxon>
        <taxon>Pezizomycotina</taxon>
        <taxon>Leotiomycetes</taxon>
        <taxon>Helotiales</taxon>
        <taxon>Mollisiaceae</taxon>
        <taxon>Phialocephala</taxon>
        <taxon>Phialocephala fortinii species complex</taxon>
    </lineage>
</organism>
<dbReference type="AlphaFoldDB" id="A0A1L7XCP5"/>
<evidence type="ECO:0000313" key="4">
    <source>
        <dbReference type="Proteomes" id="UP000184330"/>
    </source>
</evidence>
<evidence type="ECO:0000256" key="2">
    <source>
        <dbReference type="SAM" id="MobiDB-lite"/>
    </source>
</evidence>
<gene>
    <name evidence="3" type="ORF">PAC_12698</name>
</gene>
<evidence type="ECO:0000256" key="1">
    <source>
        <dbReference type="SAM" id="Coils"/>
    </source>
</evidence>